<sequence>MNIYTAVGGSHIGTGGSTALHFAAANGHIDVLTLLLRCGADLSKVDKHGVTPLMLAERLGRVSHFRVLSIAPISRLDIGNRPRQPPLYAHGQKRTPNQIRILHRMAQTTVSMPNVLSKHFCAVHGLAVESTSAVSAKTLARSI</sequence>
<evidence type="ECO:0000313" key="2">
    <source>
        <dbReference type="EMBL" id="ELU42591.1"/>
    </source>
</evidence>
<dbReference type="InterPro" id="IPR036770">
    <property type="entry name" value="Ankyrin_rpt-contain_sf"/>
</dbReference>
<evidence type="ECO:0000256" key="1">
    <source>
        <dbReference type="PROSITE-ProRule" id="PRU00023"/>
    </source>
</evidence>
<evidence type="ECO:0000313" key="3">
    <source>
        <dbReference type="Proteomes" id="UP000011668"/>
    </source>
</evidence>
<name>L8WWW4_THACA</name>
<dbReference type="PANTHER" id="PTHR22677">
    <property type="entry name" value="ANKYRIN REPEAT DOMAIN-CONTAINING PROTEIN 60"/>
    <property type="match status" value="1"/>
</dbReference>
<reference evidence="2 3" key="1">
    <citation type="journal article" date="2013" name="Nat. Commun.">
        <title>The evolution and pathogenic mechanisms of the rice sheath blight pathogen.</title>
        <authorList>
            <person name="Zheng A."/>
            <person name="Lin R."/>
            <person name="Xu L."/>
            <person name="Qin P."/>
            <person name="Tang C."/>
            <person name="Ai P."/>
            <person name="Zhang D."/>
            <person name="Liu Y."/>
            <person name="Sun Z."/>
            <person name="Feng H."/>
            <person name="Wang Y."/>
            <person name="Chen Y."/>
            <person name="Liang X."/>
            <person name="Fu R."/>
            <person name="Li Q."/>
            <person name="Zhang J."/>
            <person name="Yu X."/>
            <person name="Xie Z."/>
            <person name="Ding L."/>
            <person name="Guan P."/>
            <person name="Tang J."/>
            <person name="Liang Y."/>
            <person name="Wang S."/>
            <person name="Deng Q."/>
            <person name="Li S."/>
            <person name="Zhu J."/>
            <person name="Wang L."/>
            <person name="Liu H."/>
            <person name="Li P."/>
        </authorList>
    </citation>
    <scope>NUCLEOTIDE SEQUENCE [LARGE SCALE GENOMIC DNA]</scope>
    <source>
        <strain evidence="3">AG-1 IA</strain>
    </source>
</reference>
<dbReference type="PANTHER" id="PTHR22677:SF4">
    <property type="entry name" value="USHER SYNDROME TYPE-1G PROTEIN-LIKE PROTEIN"/>
    <property type="match status" value="1"/>
</dbReference>
<dbReference type="EMBL" id="AFRT01000786">
    <property type="protein sequence ID" value="ELU42591.1"/>
    <property type="molecule type" value="Genomic_DNA"/>
</dbReference>
<dbReference type="SUPFAM" id="SSF48403">
    <property type="entry name" value="Ankyrin repeat"/>
    <property type="match status" value="1"/>
</dbReference>
<dbReference type="SMART" id="SM00248">
    <property type="entry name" value="ANK"/>
    <property type="match status" value="2"/>
</dbReference>
<dbReference type="InterPro" id="IPR002110">
    <property type="entry name" value="Ankyrin_rpt"/>
</dbReference>
<dbReference type="PROSITE" id="PS50297">
    <property type="entry name" value="ANK_REP_REGION"/>
    <property type="match status" value="1"/>
</dbReference>
<keyword evidence="1" id="KW-0040">ANK repeat</keyword>
<dbReference type="PROSITE" id="PS50088">
    <property type="entry name" value="ANK_REPEAT"/>
    <property type="match status" value="1"/>
</dbReference>
<dbReference type="Gene3D" id="1.25.40.20">
    <property type="entry name" value="Ankyrin repeat-containing domain"/>
    <property type="match status" value="1"/>
</dbReference>
<protein>
    <submittedName>
        <fullName evidence="2">Ank domain-containing protein</fullName>
    </submittedName>
</protein>
<dbReference type="Proteomes" id="UP000011668">
    <property type="component" value="Unassembled WGS sequence"/>
</dbReference>
<dbReference type="STRING" id="983506.L8WWW4"/>
<dbReference type="InterPro" id="IPR039323">
    <property type="entry name" value="ANKRD_45/46/60"/>
</dbReference>
<dbReference type="HOGENOM" id="CLU_1807538_0_0_1"/>
<dbReference type="OrthoDB" id="194358at2759"/>
<gene>
    <name evidence="2" type="ORF">AG1IA_03379</name>
</gene>
<proteinExistence type="predicted"/>
<dbReference type="Pfam" id="PF12796">
    <property type="entry name" value="Ank_2"/>
    <property type="match status" value="1"/>
</dbReference>
<feature type="repeat" description="ANK" evidence="1">
    <location>
        <begin position="15"/>
        <end position="47"/>
    </location>
</feature>
<dbReference type="AlphaFoldDB" id="L8WWW4"/>
<organism evidence="2 3">
    <name type="scientific">Thanatephorus cucumeris (strain AG1-IA)</name>
    <name type="common">Rice sheath blight fungus</name>
    <name type="synonym">Rhizoctonia solani</name>
    <dbReference type="NCBI Taxonomy" id="983506"/>
    <lineage>
        <taxon>Eukaryota</taxon>
        <taxon>Fungi</taxon>
        <taxon>Dikarya</taxon>
        <taxon>Basidiomycota</taxon>
        <taxon>Agaricomycotina</taxon>
        <taxon>Agaricomycetes</taxon>
        <taxon>Cantharellales</taxon>
        <taxon>Ceratobasidiaceae</taxon>
        <taxon>Rhizoctonia</taxon>
        <taxon>Rhizoctonia solani AG-1</taxon>
    </lineage>
</organism>
<accession>L8WWW4</accession>
<keyword evidence="3" id="KW-1185">Reference proteome</keyword>
<comment type="caution">
    <text evidence="2">The sequence shown here is derived from an EMBL/GenBank/DDBJ whole genome shotgun (WGS) entry which is preliminary data.</text>
</comment>